<protein>
    <recommendedName>
        <fullName evidence="8">Probable molybdenum cofactor guanylyltransferase</fullName>
        <shortName evidence="8">MoCo guanylyltransferase</shortName>
        <ecNumber evidence="8">2.7.7.77</ecNumber>
    </recommendedName>
    <alternativeName>
        <fullName evidence="8">GTP:molybdopterin guanylyltransferase</fullName>
    </alternativeName>
    <alternativeName>
        <fullName evidence="8">Mo-MPT guanylyltransferase</fullName>
    </alternativeName>
    <alternativeName>
        <fullName evidence="8">Molybdopterin guanylyltransferase</fullName>
    </alternativeName>
    <alternativeName>
        <fullName evidence="8">Molybdopterin-guanine dinucleotide synthase</fullName>
        <shortName evidence="8">MGD synthase</shortName>
    </alternativeName>
</protein>
<evidence type="ECO:0000256" key="3">
    <source>
        <dbReference type="ARBA" id="ARBA00022723"/>
    </source>
</evidence>
<dbReference type="HAMAP" id="MF_00316">
    <property type="entry name" value="MobA"/>
    <property type="match status" value="1"/>
</dbReference>
<comment type="function">
    <text evidence="8">Transfers a GMP moiety from GTP to Mo-molybdopterin (Mo-MPT) cofactor (Moco or molybdenum cofactor) to form Mo-molybdopterin guanine dinucleotide (Mo-MGD) cofactor.</text>
</comment>
<dbReference type="Proteomes" id="UP000600588">
    <property type="component" value="Unassembled WGS sequence"/>
</dbReference>
<evidence type="ECO:0000256" key="2">
    <source>
        <dbReference type="ARBA" id="ARBA00022679"/>
    </source>
</evidence>
<dbReference type="GO" id="GO:0005737">
    <property type="term" value="C:cytoplasm"/>
    <property type="evidence" value="ECO:0007669"/>
    <property type="project" value="UniProtKB-SubCell"/>
</dbReference>
<keyword evidence="7 8" id="KW-0501">Molybdenum cofactor biosynthesis</keyword>
<keyword evidence="5 8" id="KW-0460">Magnesium</keyword>
<dbReference type="Gene3D" id="3.90.550.10">
    <property type="entry name" value="Spore Coat Polysaccharide Biosynthesis Protein SpsA, Chain A"/>
    <property type="match status" value="1"/>
</dbReference>
<dbReference type="RefSeq" id="WP_188230527.1">
    <property type="nucleotide sequence ID" value="NZ_JACVXB010000004.1"/>
</dbReference>
<dbReference type="AlphaFoldDB" id="A0A8J6Q7Q1"/>
<dbReference type="GO" id="GO:0061603">
    <property type="term" value="F:molybdenum cofactor guanylyltransferase activity"/>
    <property type="evidence" value="ECO:0007669"/>
    <property type="project" value="UniProtKB-EC"/>
</dbReference>
<evidence type="ECO:0000256" key="7">
    <source>
        <dbReference type="ARBA" id="ARBA00023150"/>
    </source>
</evidence>
<dbReference type="Pfam" id="PF02597">
    <property type="entry name" value="ThiS"/>
    <property type="match status" value="1"/>
</dbReference>
<feature type="binding site" evidence="8">
    <location>
        <position position="68"/>
    </location>
    <ligand>
        <name>GTP</name>
        <dbReference type="ChEBI" id="CHEBI:37565"/>
    </ligand>
</feature>
<dbReference type="PANTHER" id="PTHR19136:SF81">
    <property type="entry name" value="MOLYBDENUM COFACTOR GUANYLYLTRANSFERASE"/>
    <property type="match status" value="1"/>
</dbReference>
<dbReference type="InterPro" id="IPR012675">
    <property type="entry name" value="Beta-grasp_dom_sf"/>
</dbReference>
<comment type="similarity">
    <text evidence="8">Belongs to the MobA family.</text>
</comment>
<keyword evidence="11" id="KW-1185">Reference proteome</keyword>
<evidence type="ECO:0000313" key="11">
    <source>
        <dbReference type="Proteomes" id="UP000600588"/>
    </source>
</evidence>
<evidence type="ECO:0000256" key="4">
    <source>
        <dbReference type="ARBA" id="ARBA00022741"/>
    </source>
</evidence>
<feature type="binding site" evidence="8">
    <location>
        <position position="24"/>
    </location>
    <ligand>
        <name>GTP</name>
        <dbReference type="ChEBI" id="CHEBI:37565"/>
    </ligand>
</feature>
<dbReference type="InterPro" id="IPR025877">
    <property type="entry name" value="MobA-like_NTP_Trfase"/>
</dbReference>
<dbReference type="EC" id="2.7.7.77" evidence="8"/>
<proteinExistence type="inferred from homology"/>
<dbReference type="GO" id="GO:0005525">
    <property type="term" value="F:GTP binding"/>
    <property type="evidence" value="ECO:0007669"/>
    <property type="project" value="UniProtKB-UniRule"/>
</dbReference>
<comment type="catalytic activity">
    <reaction evidence="8">
        <text>Mo-molybdopterin + GTP + H(+) = Mo-molybdopterin guanine dinucleotide + diphosphate</text>
        <dbReference type="Rhea" id="RHEA:34243"/>
        <dbReference type="ChEBI" id="CHEBI:15378"/>
        <dbReference type="ChEBI" id="CHEBI:33019"/>
        <dbReference type="ChEBI" id="CHEBI:37565"/>
        <dbReference type="ChEBI" id="CHEBI:71302"/>
        <dbReference type="ChEBI" id="CHEBI:71310"/>
        <dbReference type="EC" id="2.7.7.77"/>
    </reaction>
</comment>
<dbReference type="GO" id="GO:0046872">
    <property type="term" value="F:metal ion binding"/>
    <property type="evidence" value="ECO:0007669"/>
    <property type="project" value="UniProtKB-KW"/>
</dbReference>
<dbReference type="InterPro" id="IPR029044">
    <property type="entry name" value="Nucleotide-diphossugar_trans"/>
</dbReference>
<dbReference type="CDD" id="cd00754">
    <property type="entry name" value="Ubl_MoaD"/>
    <property type="match status" value="1"/>
</dbReference>
<name>A0A8J6Q7Q1_9FLAO</name>
<comment type="subcellular location">
    <subcellularLocation>
        <location evidence="8">Cytoplasm</location>
    </subcellularLocation>
</comment>
<comment type="cofactor">
    <cofactor evidence="8">
        <name>Mg(2+)</name>
        <dbReference type="ChEBI" id="CHEBI:18420"/>
    </cofactor>
</comment>
<keyword evidence="4 8" id="KW-0547">Nucleotide-binding</keyword>
<dbReference type="CDD" id="cd02503">
    <property type="entry name" value="MobA"/>
    <property type="match status" value="1"/>
</dbReference>
<dbReference type="EMBL" id="JACVXB010000004">
    <property type="protein sequence ID" value="MBD0832743.1"/>
    <property type="molecule type" value="Genomic_DNA"/>
</dbReference>
<dbReference type="InterPro" id="IPR003749">
    <property type="entry name" value="ThiS/MoaD-like"/>
</dbReference>
<feature type="binding site" evidence="8">
    <location>
        <position position="97"/>
    </location>
    <ligand>
        <name>GTP</name>
        <dbReference type="ChEBI" id="CHEBI:37565"/>
    </ligand>
</feature>
<comment type="caution">
    <text evidence="8">Lacks conserved residue(s) required for the propagation of feature annotation.</text>
</comment>
<dbReference type="SUPFAM" id="SSF54285">
    <property type="entry name" value="MoaD/ThiS"/>
    <property type="match status" value="1"/>
</dbReference>
<feature type="binding site" evidence="8">
    <location>
        <position position="97"/>
    </location>
    <ligand>
        <name>Mg(2+)</name>
        <dbReference type="ChEBI" id="CHEBI:18420"/>
    </ligand>
</feature>
<dbReference type="PANTHER" id="PTHR19136">
    <property type="entry name" value="MOLYBDENUM COFACTOR GUANYLYLTRANSFERASE"/>
    <property type="match status" value="1"/>
</dbReference>
<dbReference type="GO" id="GO:0006777">
    <property type="term" value="P:Mo-molybdopterin cofactor biosynthetic process"/>
    <property type="evidence" value="ECO:0007669"/>
    <property type="project" value="UniProtKB-KW"/>
</dbReference>
<dbReference type="Pfam" id="PF12804">
    <property type="entry name" value="NTP_transf_3"/>
    <property type="match status" value="1"/>
</dbReference>
<keyword evidence="3 8" id="KW-0479">Metal-binding</keyword>
<evidence type="ECO:0000256" key="6">
    <source>
        <dbReference type="ARBA" id="ARBA00023134"/>
    </source>
</evidence>
<evidence type="ECO:0000256" key="8">
    <source>
        <dbReference type="HAMAP-Rule" id="MF_00316"/>
    </source>
</evidence>
<dbReference type="Gene3D" id="3.10.20.30">
    <property type="match status" value="1"/>
</dbReference>
<reference evidence="10 11" key="1">
    <citation type="submission" date="2020-09" db="EMBL/GenBank/DDBJ databases">
        <title>TT11 complete genome.</title>
        <authorList>
            <person name="Wu Z."/>
        </authorList>
    </citation>
    <scope>NUCLEOTIDE SEQUENCE [LARGE SCALE GENOMIC DNA]</scope>
    <source>
        <strain evidence="10 11">TT11</strain>
    </source>
</reference>
<keyword evidence="2 8" id="KW-0808">Transferase</keyword>
<sequence length="266" mass="29947">MIEKNNITGIILSGGKSSRMGSDKGLLYFNGKPFTQHIIEALEPLVSKIIIVSNTQDYDKFKYQRVKDVIEDAGPLAGLYSGLKTSKTEYNLVLSCDIPLIKTEILRLLINQMDNNTEIIQFEAQGKTMPLIAIYKSSCADTFFELLKADERRLQYAVNQCKLKTINLATKYTNAIINVNTPNELKYLKMQTNIKYFGQIAEVTQVESEIIEHNKTTVSELLDFVISKYPQLKQKEFKIAQNKVLVPAKTKLTGEEIALLPPFAGG</sequence>
<comment type="domain">
    <text evidence="8">The N-terminal domain determines nucleotide recognition and specific binding, while the C-terminal domain determines the specific binding to the target protein.</text>
</comment>
<dbReference type="SUPFAM" id="SSF53448">
    <property type="entry name" value="Nucleotide-diphospho-sugar transferases"/>
    <property type="match status" value="1"/>
</dbReference>
<accession>A0A8J6Q7Q1</accession>
<keyword evidence="6 8" id="KW-0342">GTP-binding</keyword>
<evidence type="ECO:0000256" key="5">
    <source>
        <dbReference type="ARBA" id="ARBA00022842"/>
    </source>
</evidence>
<feature type="domain" description="MobA-like NTP transferase" evidence="9">
    <location>
        <begin position="9"/>
        <end position="153"/>
    </location>
</feature>
<dbReference type="InterPro" id="IPR013482">
    <property type="entry name" value="Molybde_CF_guanTrfase"/>
</dbReference>
<comment type="caution">
    <text evidence="10">The sequence shown here is derived from an EMBL/GenBank/DDBJ whole genome shotgun (WGS) entry which is preliminary data.</text>
</comment>
<organism evidence="10 11">
    <name type="scientific">Aestuariibaculum sediminum</name>
    <dbReference type="NCBI Taxonomy" id="2770637"/>
    <lineage>
        <taxon>Bacteria</taxon>
        <taxon>Pseudomonadati</taxon>
        <taxon>Bacteroidota</taxon>
        <taxon>Flavobacteriia</taxon>
        <taxon>Flavobacteriales</taxon>
        <taxon>Flavobacteriaceae</taxon>
    </lineage>
</organism>
<evidence type="ECO:0000259" key="9">
    <source>
        <dbReference type="Pfam" id="PF12804"/>
    </source>
</evidence>
<evidence type="ECO:0000313" key="10">
    <source>
        <dbReference type="EMBL" id="MBD0832743.1"/>
    </source>
</evidence>
<dbReference type="InterPro" id="IPR016155">
    <property type="entry name" value="Mopterin_synth/thiamin_S_b"/>
</dbReference>
<gene>
    <name evidence="8" type="primary">mobA</name>
    <name evidence="10" type="ORF">ICJ83_11415</name>
</gene>
<evidence type="ECO:0000256" key="1">
    <source>
        <dbReference type="ARBA" id="ARBA00022490"/>
    </source>
</evidence>
<keyword evidence="1 8" id="KW-0963">Cytoplasm</keyword>
<feature type="binding site" evidence="8">
    <location>
        <begin position="12"/>
        <end position="14"/>
    </location>
    <ligand>
        <name>GTP</name>
        <dbReference type="ChEBI" id="CHEBI:37565"/>
    </ligand>
</feature>